<dbReference type="RefSeq" id="WP_352888006.1">
    <property type="nucleotide sequence ID" value="NZ_JBEPIJ010000004.1"/>
</dbReference>
<accession>A0ABV2A8C7</accession>
<name>A0ABV2A8C7_9GAMM</name>
<evidence type="ECO:0000313" key="1">
    <source>
        <dbReference type="EMBL" id="MES0873394.1"/>
    </source>
</evidence>
<protein>
    <submittedName>
        <fullName evidence="1">Uncharacterized protein</fullName>
    </submittedName>
</protein>
<sequence length="50" mass="5218">MNMTTAALGIGGGSAPYRGPDVMTPSFLPVLPTTVHERDGVRPVDAEPHT</sequence>
<evidence type="ECO:0000313" key="2">
    <source>
        <dbReference type="Proteomes" id="UP001465331"/>
    </source>
</evidence>
<proteinExistence type="predicted"/>
<reference evidence="1 2" key="1">
    <citation type="submission" date="2024-06" db="EMBL/GenBank/DDBJ databases">
        <authorList>
            <person name="Li Z."/>
            <person name="Jiang Y."/>
        </authorList>
    </citation>
    <scope>NUCLEOTIDE SEQUENCE [LARGE SCALE GENOMIC DNA]</scope>
    <source>
        <strain evidence="1 2">HSW-8</strain>
    </source>
</reference>
<comment type="caution">
    <text evidence="1">The sequence shown here is derived from an EMBL/GenBank/DDBJ whole genome shotgun (WGS) entry which is preliminary data.</text>
</comment>
<dbReference type="Proteomes" id="UP001465331">
    <property type="component" value="Unassembled WGS sequence"/>
</dbReference>
<gene>
    <name evidence="1" type="ORF">ABSH63_05140</name>
</gene>
<dbReference type="EMBL" id="JBEPIJ010000004">
    <property type="protein sequence ID" value="MES0873394.1"/>
    <property type="molecule type" value="Genomic_DNA"/>
</dbReference>
<organism evidence="1 2">
    <name type="scientific">Sinimarinibacterium thermocellulolyticum</name>
    <dbReference type="NCBI Taxonomy" id="3170016"/>
    <lineage>
        <taxon>Bacteria</taxon>
        <taxon>Pseudomonadati</taxon>
        <taxon>Pseudomonadota</taxon>
        <taxon>Gammaproteobacteria</taxon>
        <taxon>Nevskiales</taxon>
        <taxon>Nevskiaceae</taxon>
        <taxon>Sinimarinibacterium</taxon>
    </lineage>
</organism>
<keyword evidence="2" id="KW-1185">Reference proteome</keyword>